<comment type="caution">
    <text evidence="2">The sequence shown here is derived from an EMBL/GenBank/DDBJ whole genome shotgun (WGS) entry which is preliminary data.</text>
</comment>
<accession>A0AAN8JAA8</accession>
<evidence type="ECO:0000313" key="3">
    <source>
        <dbReference type="Proteomes" id="UP001347796"/>
    </source>
</evidence>
<dbReference type="AlphaFoldDB" id="A0AAN8JAA8"/>
<evidence type="ECO:0000256" key="1">
    <source>
        <dbReference type="SAM" id="Phobius"/>
    </source>
</evidence>
<feature type="transmembrane region" description="Helical" evidence="1">
    <location>
        <begin position="85"/>
        <end position="111"/>
    </location>
</feature>
<sequence length="281" mass="31449">MAKDRYLIDETAMGAFYVLFAIFGTIFNCAVIATVLSSSNLRSKGMFIIIVCISFAGLLQSIFVNSVFAHINLVPPSTQDWCPTLGALVTTDVCLAVTMYCLILLFVNHLIHQRSPNESRERNMGIIGSISLSVLFVILVPVMKTQPWSWPGCYWLLFMSNYNIRIGLTVVEFLLPAFLLCVGRIIPIFIFGQRSSVVPTPIVVAALMTVVTNMPGRILEILHVNCSYSESCDWSLWLPRVLQMIYLGNVVVIPLSWLLDNEFRQSLLTILGLRPTPELLL</sequence>
<reference evidence="2 3" key="1">
    <citation type="submission" date="2024-01" db="EMBL/GenBank/DDBJ databases">
        <title>The genome of the rayed Mediterranean limpet Patella caerulea (Linnaeus, 1758).</title>
        <authorList>
            <person name="Anh-Thu Weber A."/>
            <person name="Halstead-Nussloch G."/>
        </authorList>
    </citation>
    <scope>NUCLEOTIDE SEQUENCE [LARGE SCALE GENOMIC DNA]</scope>
    <source>
        <strain evidence="2">AATW-2023a</strain>
        <tissue evidence="2">Whole specimen</tissue>
    </source>
</reference>
<gene>
    <name evidence="2" type="ORF">SNE40_017009</name>
</gene>
<feature type="transmembrane region" description="Helical" evidence="1">
    <location>
        <begin position="162"/>
        <end position="186"/>
    </location>
</feature>
<keyword evidence="1" id="KW-0812">Transmembrane</keyword>
<organism evidence="2 3">
    <name type="scientific">Patella caerulea</name>
    <name type="common">Rayed Mediterranean limpet</name>
    <dbReference type="NCBI Taxonomy" id="87958"/>
    <lineage>
        <taxon>Eukaryota</taxon>
        <taxon>Metazoa</taxon>
        <taxon>Spiralia</taxon>
        <taxon>Lophotrochozoa</taxon>
        <taxon>Mollusca</taxon>
        <taxon>Gastropoda</taxon>
        <taxon>Patellogastropoda</taxon>
        <taxon>Patelloidea</taxon>
        <taxon>Patellidae</taxon>
        <taxon>Patella</taxon>
    </lineage>
</organism>
<proteinExistence type="predicted"/>
<protein>
    <submittedName>
        <fullName evidence="2">Uncharacterized protein</fullName>
    </submittedName>
</protein>
<feature type="transmembrane region" description="Helical" evidence="1">
    <location>
        <begin position="48"/>
        <end position="73"/>
    </location>
</feature>
<dbReference type="Gene3D" id="1.20.1070.10">
    <property type="entry name" value="Rhodopsin 7-helix transmembrane proteins"/>
    <property type="match status" value="1"/>
</dbReference>
<feature type="transmembrane region" description="Helical" evidence="1">
    <location>
        <begin position="198"/>
        <end position="216"/>
    </location>
</feature>
<dbReference type="EMBL" id="JAZGQO010000011">
    <property type="protein sequence ID" value="KAK6173587.1"/>
    <property type="molecule type" value="Genomic_DNA"/>
</dbReference>
<feature type="transmembrane region" description="Helical" evidence="1">
    <location>
        <begin position="15"/>
        <end position="36"/>
    </location>
</feature>
<dbReference type="Proteomes" id="UP001347796">
    <property type="component" value="Unassembled WGS sequence"/>
</dbReference>
<name>A0AAN8JAA8_PATCE</name>
<evidence type="ECO:0000313" key="2">
    <source>
        <dbReference type="EMBL" id="KAK6173587.1"/>
    </source>
</evidence>
<feature type="transmembrane region" description="Helical" evidence="1">
    <location>
        <begin position="123"/>
        <end position="142"/>
    </location>
</feature>
<feature type="transmembrane region" description="Helical" evidence="1">
    <location>
        <begin position="236"/>
        <end position="259"/>
    </location>
</feature>
<keyword evidence="1" id="KW-0472">Membrane</keyword>
<keyword evidence="3" id="KW-1185">Reference proteome</keyword>
<keyword evidence="1" id="KW-1133">Transmembrane helix</keyword>